<evidence type="ECO:0000256" key="1">
    <source>
        <dbReference type="ARBA" id="ARBA00004123"/>
    </source>
</evidence>
<dbReference type="OrthoDB" id="9982951at2759"/>
<dbReference type="GO" id="GO:0010628">
    <property type="term" value="P:positive regulation of gene expression"/>
    <property type="evidence" value="ECO:0007669"/>
    <property type="project" value="TreeGrafter"/>
</dbReference>
<keyword evidence="9" id="KW-1185">Reference proteome</keyword>
<evidence type="ECO:0000256" key="3">
    <source>
        <dbReference type="ARBA" id="ARBA00019696"/>
    </source>
</evidence>
<evidence type="ECO:0000313" key="9">
    <source>
        <dbReference type="Proteomes" id="UP000789390"/>
    </source>
</evidence>
<gene>
    <name evidence="8" type="ORF">DGAL_LOCUS3232</name>
</gene>
<evidence type="ECO:0000256" key="7">
    <source>
        <dbReference type="ARBA" id="ARBA00031961"/>
    </source>
</evidence>
<evidence type="ECO:0000256" key="5">
    <source>
        <dbReference type="ARBA" id="ARBA00023163"/>
    </source>
</evidence>
<dbReference type="GO" id="GO:0006357">
    <property type="term" value="P:regulation of transcription by RNA polymerase II"/>
    <property type="evidence" value="ECO:0007669"/>
    <property type="project" value="TreeGrafter"/>
</dbReference>
<dbReference type="GO" id="GO:0005667">
    <property type="term" value="C:transcription regulator complex"/>
    <property type="evidence" value="ECO:0007669"/>
    <property type="project" value="TreeGrafter"/>
</dbReference>
<keyword evidence="5" id="KW-0804">Transcription</keyword>
<comment type="similarity">
    <text evidence="2">Belongs to the Mediator complex subunit 23 family.</text>
</comment>
<protein>
    <recommendedName>
        <fullName evidence="3">Mediator of RNA polymerase II transcription subunit 23</fullName>
    </recommendedName>
    <alternativeName>
        <fullName evidence="7">Mediator complex subunit 23</fullName>
    </alternativeName>
</protein>
<dbReference type="PANTHER" id="PTHR12691">
    <property type="entry name" value="MEDIATOR OF RNA POLYMERASE II TRANSCRIPTION SUBUNIT 23"/>
    <property type="match status" value="1"/>
</dbReference>
<evidence type="ECO:0000256" key="2">
    <source>
        <dbReference type="ARBA" id="ARBA00010222"/>
    </source>
</evidence>
<reference evidence="8" key="1">
    <citation type="submission" date="2021-11" db="EMBL/GenBank/DDBJ databases">
        <authorList>
            <person name="Schell T."/>
        </authorList>
    </citation>
    <scope>NUCLEOTIDE SEQUENCE</scope>
    <source>
        <strain evidence="8">M5</strain>
    </source>
</reference>
<dbReference type="InterPro" id="IPR021629">
    <property type="entry name" value="Mediator_Med23"/>
</dbReference>
<keyword evidence="4" id="KW-0805">Transcription regulation</keyword>
<dbReference type="PANTHER" id="PTHR12691:SF10">
    <property type="entry name" value="MEDIATOR OF RNA POLYMERASE II TRANSCRIPTION SUBUNIT 23"/>
    <property type="match status" value="1"/>
</dbReference>
<evidence type="ECO:0000256" key="6">
    <source>
        <dbReference type="ARBA" id="ARBA00023242"/>
    </source>
</evidence>
<proteinExistence type="inferred from homology"/>
<accession>A0A8J2WJG3</accession>
<sequence length="1391" mass="157500">MSLDNNKVQALVSDALKVDAIEEAFNDFLIQRKDEGVKYSTLEKELIAMMNDTQAESQDAILPQFVAVISGVSSDSHSKLLFKLLESVVNTNIATSRKVCDSLLANEKLTPANPLLWQGSFSLIRKIVCHVDYKGVREIMKTCLEKAQLLPSRFSTSEYPNVTALEHTLKHILDRQVCLLPAYFIVNEIRKMYPENKDWPHWKLAGLLSEVVDSFRPLVQMLSPIGRPLMFPVVDPSAHGVHHSWKLEQGTLKLALKGNLPYEKEYTEPQTRLIRYVLEQPYSREVLCGMLGLQKQHKQRHAVLEEQLVELLVQAMERAETAPEQDSEAADELGVSHWLWHHLSSQIIYFVLFQFASFSHLVTLLHEKLAERKLRKGRDQLMWVLLQYISGSIQKNPLAEFLPLLRLYDLLYPEREPLPVPDYTRPICVHQMAVACIWIHIVKKAQTEQQNAQKEIAAAAAAASTAGATGTNPSPAASTGGKTDSRAFTTLLQRHFPQALKNHQEFLQHNALNPPSSAPSGDYRVALLCNAFSTTLDCLARPMGSLMESLHGNLSQKGSGNAGGSTGGMPNTGPISPIPLAFLDALTVHAKMSLIHSIVTHVIKCAQTKMNVPLAPALVETYSRLLVYTEIESLGIKGFITQVMTSVSKSQAWGIFHTLVEMFTFRVHHMQPQYRIQLLTLLHSCAVPQQHQTQLTLCVENAALRLIGLLGAAEMQPCYSRSAADIKPLFSSDSEELNRALILTLARVISVAGCETQHSSWYKDLLTLIQQQTPHSWSSNTRDCFPPPLAEFFGQAANQPVKESKQQLKQNIEEEHRKVLAMNPDDWPAHFAPQSNNPPFFLCLLWKQLLETERINPVAYKCIERIGARGLGSHLRTFCDFLVYEFANSGKGQHVNKCIDVLNEMVWQYNVVTIERLVLCLALRPLEGNEAQVCCFIIQLLLLKTPQFRSRVQDFVKDNSSEHWRQNNWHEKHLAFQRKFPERFGPPESVLESIGQGGSYQSLPTYFGNVCLRFLPVFDITIHRFTEIPPVTKSLETILEHLGCLYKFHDRPVTYLYTTLHYYERKLRDRPLLKRKLVSSIMGSLKDVRPPGWALSESYLNYSTRQADDLNWLPELDYYVKLVGRLVDTTAGRSPFPFPAMDWRFNEFPNASCHALYVTAVELLALPASPAIVANALMDVVLQGYNLLPVSEATPLESWVNAVGLLLTYLPESYWSVLYDRIVELLSGPQLSSYTYPCSPLHLFHFPTVVGQGLDAPFVLLLAVSHAFFTHANIGQMGGLPQFVKDRLHPLIRTEEQYLWLCHLIGPTLQRFSVDKPKCVFDLTVELYELLEQVDKNVAEIRMIDPICDLLYHIKYMFTGDQVKTEVEQVIRNLKPPLRLRLRFISHLSPQ</sequence>
<comment type="caution">
    <text evidence="8">The sequence shown here is derived from an EMBL/GenBank/DDBJ whole genome shotgun (WGS) entry which is preliminary data.</text>
</comment>
<dbReference type="GO" id="GO:0016592">
    <property type="term" value="C:mediator complex"/>
    <property type="evidence" value="ECO:0007669"/>
    <property type="project" value="TreeGrafter"/>
</dbReference>
<name>A0A8J2WJG3_9CRUS</name>
<dbReference type="Proteomes" id="UP000789390">
    <property type="component" value="Unassembled WGS sequence"/>
</dbReference>
<organism evidence="8 9">
    <name type="scientific">Daphnia galeata</name>
    <dbReference type="NCBI Taxonomy" id="27404"/>
    <lineage>
        <taxon>Eukaryota</taxon>
        <taxon>Metazoa</taxon>
        <taxon>Ecdysozoa</taxon>
        <taxon>Arthropoda</taxon>
        <taxon>Crustacea</taxon>
        <taxon>Branchiopoda</taxon>
        <taxon>Diplostraca</taxon>
        <taxon>Cladocera</taxon>
        <taxon>Anomopoda</taxon>
        <taxon>Daphniidae</taxon>
        <taxon>Daphnia</taxon>
    </lineage>
</organism>
<evidence type="ECO:0000256" key="4">
    <source>
        <dbReference type="ARBA" id="ARBA00023015"/>
    </source>
</evidence>
<evidence type="ECO:0000313" key="8">
    <source>
        <dbReference type="EMBL" id="CAH0100943.1"/>
    </source>
</evidence>
<keyword evidence="6" id="KW-0539">Nucleus</keyword>
<comment type="subcellular location">
    <subcellularLocation>
        <location evidence="1">Nucleus</location>
    </subcellularLocation>
</comment>
<dbReference type="EMBL" id="CAKKLH010000046">
    <property type="protein sequence ID" value="CAH0100943.1"/>
    <property type="molecule type" value="Genomic_DNA"/>
</dbReference>
<dbReference type="Pfam" id="PF11573">
    <property type="entry name" value="Med23"/>
    <property type="match status" value="2"/>
</dbReference>